<name>X0VPQ1_9ZZZZ</name>
<evidence type="ECO:0000259" key="1">
    <source>
        <dbReference type="Pfam" id="PF03354"/>
    </source>
</evidence>
<reference evidence="3" key="1">
    <citation type="journal article" date="2014" name="Front. Microbiol.">
        <title>High frequency of phylogenetically diverse reductive dehalogenase-homologous genes in deep subseafloor sedimentary metagenomes.</title>
        <authorList>
            <person name="Kawai M."/>
            <person name="Futagami T."/>
            <person name="Toyoda A."/>
            <person name="Takaki Y."/>
            <person name="Nishi S."/>
            <person name="Hori S."/>
            <person name="Arai W."/>
            <person name="Tsubouchi T."/>
            <person name="Morono Y."/>
            <person name="Uchiyama I."/>
            <person name="Ito T."/>
            <person name="Fujiyama A."/>
            <person name="Inagaki F."/>
            <person name="Takami H."/>
        </authorList>
    </citation>
    <scope>NUCLEOTIDE SEQUENCE</scope>
    <source>
        <strain evidence="3">Expedition CK06-06</strain>
    </source>
</reference>
<proteinExistence type="predicted"/>
<dbReference type="InterPro" id="IPR005021">
    <property type="entry name" value="Terminase_largesu-like"/>
</dbReference>
<dbReference type="Pfam" id="PF03354">
    <property type="entry name" value="TerL_ATPase"/>
    <property type="match status" value="1"/>
</dbReference>
<feature type="non-terminal residue" evidence="3">
    <location>
        <position position="259"/>
    </location>
</feature>
<protein>
    <recommendedName>
        <fullName evidence="4">Terminase large subunit gp17-like C-terminal domain-containing protein</fullName>
    </recommendedName>
</protein>
<dbReference type="InterPro" id="IPR027417">
    <property type="entry name" value="P-loop_NTPase"/>
</dbReference>
<dbReference type="GO" id="GO:0004519">
    <property type="term" value="F:endonuclease activity"/>
    <property type="evidence" value="ECO:0007669"/>
    <property type="project" value="InterPro"/>
</dbReference>
<dbReference type="Pfam" id="PF20441">
    <property type="entry name" value="TerL_nuclease"/>
    <property type="match status" value="1"/>
</dbReference>
<dbReference type="EMBL" id="BARS01034271">
    <property type="protein sequence ID" value="GAG20369.1"/>
    <property type="molecule type" value="Genomic_DNA"/>
</dbReference>
<dbReference type="AlphaFoldDB" id="X0VPQ1"/>
<feature type="domain" description="Terminase large subunit-like ATPase" evidence="1">
    <location>
        <begin position="12"/>
        <end position="100"/>
    </location>
</feature>
<organism evidence="3">
    <name type="scientific">marine sediment metagenome</name>
    <dbReference type="NCBI Taxonomy" id="412755"/>
    <lineage>
        <taxon>unclassified sequences</taxon>
        <taxon>metagenomes</taxon>
        <taxon>ecological metagenomes</taxon>
    </lineage>
</organism>
<gene>
    <name evidence="3" type="ORF">S01H1_52969</name>
</gene>
<feature type="non-terminal residue" evidence="3">
    <location>
        <position position="1"/>
    </location>
</feature>
<accession>X0VPQ1</accession>
<comment type="caution">
    <text evidence="3">The sequence shown here is derived from an EMBL/GenBank/DDBJ whole genome shotgun (WGS) entry which is preliminary data.</text>
</comment>
<dbReference type="PANTHER" id="PTHR41287">
    <property type="match status" value="1"/>
</dbReference>
<feature type="domain" description="Terminase large subunit-like endonuclease" evidence="2">
    <location>
        <begin position="109"/>
        <end position="256"/>
    </location>
</feature>
<dbReference type="PANTHER" id="PTHR41287:SF1">
    <property type="entry name" value="PROTEIN YMFN"/>
    <property type="match status" value="1"/>
</dbReference>
<sequence length="259" mass="29543">AARRMVEQNPAMESMVKVYRRSIVRPDTGAHYKVLSSDHAGKHGYSPGLVLFDELHVQAGRDLYDVMRTGMGARQQPLLVSITTAGIFDKTSIAWEVYDYSCKVRDGVIQDKSFYTAIWEADKDAEWTDPEVWRASNPNLGVSVPESFLKQECAVAKETPSFQNTFRRLYLNQWTEQETRWLDMHQYDECAGESELVPGAPTWAGLDLSTTTDISALVLVQHDGNGFIVESHFWIPDESIIKRSRRDKVPYDAWKRDGY</sequence>
<dbReference type="Gene3D" id="3.40.50.300">
    <property type="entry name" value="P-loop containing nucleotide triphosphate hydrolases"/>
    <property type="match status" value="1"/>
</dbReference>
<evidence type="ECO:0000259" key="2">
    <source>
        <dbReference type="Pfam" id="PF20441"/>
    </source>
</evidence>
<dbReference type="InterPro" id="IPR046462">
    <property type="entry name" value="TerL_nuclease"/>
</dbReference>
<evidence type="ECO:0008006" key="4">
    <source>
        <dbReference type="Google" id="ProtNLM"/>
    </source>
</evidence>
<dbReference type="InterPro" id="IPR046461">
    <property type="entry name" value="TerL_ATPase"/>
</dbReference>
<evidence type="ECO:0000313" key="3">
    <source>
        <dbReference type="EMBL" id="GAG20369.1"/>
    </source>
</evidence>